<gene>
    <name evidence="2" type="ORF">A4X03_0g1492</name>
</gene>
<evidence type="ECO:0000313" key="2">
    <source>
        <dbReference type="EMBL" id="KAE8263690.1"/>
    </source>
</evidence>
<evidence type="ECO:0000256" key="1">
    <source>
        <dbReference type="SAM" id="MobiDB-lite"/>
    </source>
</evidence>
<dbReference type="AlphaFoldDB" id="A0A177V9Z7"/>
<comment type="caution">
    <text evidence="2">The sequence shown here is derived from an EMBL/GenBank/DDBJ whole genome shotgun (WGS) entry which is preliminary data.</text>
</comment>
<dbReference type="Proteomes" id="UP000077671">
    <property type="component" value="Unassembled WGS sequence"/>
</dbReference>
<name>A0A177V9Z7_9BASI</name>
<feature type="region of interest" description="Disordered" evidence="1">
    <location>
        <begin position="73"/>
        <end position="100"/>
    </location>
</feature>
<reference evidence="2" key="2">
    <citation type="journal article" date="2019" name="IMA Fungus">
        <title>Genome sequencing and comparison of five Tilletia species to identify candidate genes for the detection of regulated species infecting wheat.</title>
        <authorList>
            <person name="Nguyen H.D.T."/>
            <person name="Sultana T."/>
            <person name="Kesanakurti P."/>
            <person name="Hambleton S."/>
        </authorList>
    </citation>
    <scope>NUCLEOTIDE SEQUENCE</scope>
    <source>
        <strain evidence="2">DAOMC 238032</strain>
    </source>
</reference>
<accession>A0A177V9Z7</accession>
<organism evidence="2 3">
    <name type="scientific">Tilletia caries</name>
    <name type="common">wheat bunt fungus</name>
    <dbReference type="NCBI Taxonomy" id="13290"/>
    <lineage>
        <taxon>Eukaryota</taxon>
        <taxon>Fungi</taxon>
        <taxon>Dikarya</taxon>
        <taxon>Basidiomycota</taxon>
        <taxon>Ustilaginomycotina</taxon>
        <taxon>Exobasidiomycetes</taxon>
        <taxon>Tilletiales</taxon>
        <taxon>Tilletiaceae</taxon>
        <taxon>Tilletia</taxon>
    </lineage>
</organism>
<feature type="compositionally biased region" description="Basic and acidic residues" evidence="1">
    <location>
        <begin position="85"/>
        <end position="97"/>
    </location>
</feature>
<evidence type="ECO:0000313" key="3">
    <source>
        <dbReference type="Proteomes" id="UP000077671"/>
    </source>
</evidence>
<reference evidence="2" key="1">
    <citation type="submission" date="2016-04" db="EMBL/GenBank/DDBJ databases">
        <authorList>
            <person name="Nguyen H.D."/>
            <person name="Kesanakurti P."/>
            <person name="Cullis J."/>
            <person name="Levesque C.A."/>
            <person name="Hambleton S."/>
        </authorList>
    </citation>
    <scope>NUCLEOTIDE SEQUENCE</scope>
    <source>
        <strain evidence="2">DAOMC 238032</strain>
    </source>
</reference>
<protein>
    <submittedName>
        <fullName evidence="2">Uncharacterized protein</fullName>
    </submittedName>
</protein>
<dbReference type="EMBL" id="LWDD02000122">
    <property type="protein sequence ID" value="KAE8263690.1"/>
    <property type="molecule type" value="Genomic_DNA"/>
</dbReference>
<proteinExistence type="predicted"/>
<sequence length="288" mass="31077">MAPSFVSNSLPDANELLGMTIQTLIQLAQKTSPSEAVIDCARIIKAAQKSPLDNIIPNIGNVAYANKVQRPIKTATAPATSPSRIDSKTEVDEDKTPRATTRPAAPIVRRAPTTTLSAAHWQCPHGNCLERFDTLSGLSGRKTVSAKQEGFYWDAIDQVAHPFHAVDPTHLPHSLGHAFADIFIPVFNTAVILALGHPTPVTRPRTSKITIIITNVRSSDLGLVRLLPPYHSFPSSRPHCNTTGSMQLWLLSSISPYHRPANAYERGCSGVLGQMNDGCSGRTAFSCG</sequence>